<comment type="caution">
    <text evidence="1">The sequence shown here is derived from an EMBL/GenBank/DDBJ whole genome shotgun (WGS) entry which is preliminary data.</text>
</comment>
<dbReference type="Gene3D" id="1.10.260.40">
    <property type="entry name" value="lambda repressor-like DNA-binding domains"/>
    <property type="match status" value="1"/>
</dbReference>
<gene>
    <name evidence="1" type="ORF">OQ279_13200</name>
</gene>
<proteinExistence type="predicted"/>
<sequence length="140" mass="16829">MGNKRIEIIISELDFYLINRIRELREEATPPIAQNKLSRELGFAEGYISKVENFKERSKYNLWILNRLGRILNLNSFNDFFPSDFFQNDIVKIKIEYFHYPLSNQKGKSSFKFQVISKTPLTEEELEKWKRNKLPYCREI</sequence>
<reference evidence="1" key="1">
    <citation type="submission" date="2022-11" db="EMBL/GenBank/DDBJ databases">
        <title>Salinimicrobium profundisediminis sp. nov., isolated from deep-sea sediment of the Mariana Trench.</title>
        <authorList>
            <person name="Fu H."/>
        </authorList>
    </citation>
    <scope>NUCLEOTIDE SEQUENCE</scope>
    <source>
        <strain evidence="1">MT39</strain>
    </source>
</reference>
<keyword evidence="2" id="KW-1185">Reference proteome</keyword>
<dbReference type="RefSeq" id="WP_266070431.1">
    <property type="nucleotide sequence ID" value="NZ_JAPJDA010000021.1"/>
</dbReference>
<dbReference type="GO" id="GO:0003677">
    <property type="term" value="F:DNA binding"/>
    <property type="evidence" value="ECO:0007669"/>
    <property type="project" value="InterPro"/>
</dbReference>
<accession>A0A9X3I2M6</accession>
<dbReference type="AlphaFoldDB" id="A0A9X3I2M6"/>
<organism evidence="1 2">
    <name type="scientific">Salinimicrobium profundisediminis</name>
    <dbReference type="NCBI Taxonomy" id="2994553"/>
    <lineage>
        <taxon>Bacteria</taxon>
        <taxon>Pseudomonadati</taxon>
        <taxon>Bacteroidota</taxon>
        <taxon>Flavobacteriia</taxon>
        <taxon>Flavobacteriales</taxon>
        <taxon>Flavobacteriaceae</taxon>
        <taxon>Salinimicrobium</taxon>
    </lineage>
</organism>
<evidence type="ECO:0000313" key="1">
    <source>
        <dbReference type="EMBL" id="MCX2839107.1"/>
    </source>
</evidence>
<evidence type="ECO:0008006" key="3">
    <source>
        <dbReference type="Google" id="ProtNLM"/>
    </source>
</evidence>
<name>A0A9X3I2M6_9FLAO</name>
<dbReference type="InterPro" id="IPR010982">
    <property type="entry name" value="Lambda_DNA-bd_dom_sf"/>
</dbReference>
<dbReference type="EMBL" id="JAPJDA010000021">
    <property type="protein sequence ID" value="MCX2839107.1"/>
    <property type="molecule type" value="Genomic_DNA"/>
</dbReference>
<dbReference type="Proteomes" id="UP001148482">
    <property type="component" value="Unassembled WGS sequence"/>
</dbReference>
<evidence type="ECO:0000313" key="2">
    <source>
        <dbReference type="Proteomes" id="UP001148482"/>
    </source>
</evidence>
<protein>
    <recommendedName>
        <fullName evidence="3">XRE family transcriptional regulator</fullName>
    </recommendedName>
</protein>